<evidence type="ECO:0000256" key="2">
    <source>
        <dbReference type="ARBA" id="ARBA00016725"/>
    </source>
</evidence>
<feature type="region of interest" description="Disordered" evidence="6">
    <location>
        <begin position="796"/>
        <end position="841"/>
    </location>
</feature>
<feature type="compositionally biased region" description="Low complexity" evidence="6">
    <location>
        <begin position="750"/>
        <end position="778"/>
    </location>
</feature>
<evidence type="ECO:0000256" key="4">
    <source>
        <dbReference type="ARBA" id="ARBA00045182"/>
    </source>
</evidence>
<feature type="coiled-coil region" evidence="5">
    <location>
        <begin position="474"/>
        <end position="577"/>
    </location>
</feature>
<feature type="compositionally biased region" description="Polar residues" evidence="6">
    <location>
        <begin position="818"/>
        <end position="834"/>
    </location>
</feature>
<evidence type="ECO:0000313" key="7">
    <source>
        <dbReference type="Ensembl" id="ENSEBUP00000011410.1"/>
    </source>
</evidence>
<dbReference type="PANTHER" id="PTHR18962">
    <property type="entry name" value="COILED-COIL DOMAIN-CONTAINING PROTEIN 39"/>
    <property type="match status" value="1"/>
</dbReference>
<protein>
    <recommendedName>
        <fullName evidence="2">Coiled-coil domain-containing protein 39</fullName>
    </recommendedName>
</protein>
<feature type="coiled-coil region" evidence="5">
    <location>
        <begin position="58"/>
        <end position="85"/>
    </location>
</feature>
<dbReference type="PANTHER" id="PTHR18962:SF0">
    <property type="entry name" value="COILED-COIL DOMAIN-CONTAINING PROTEIN 39"/>
    <property type="match status" value="1"/>
</dbReference>
<dbReference type="InterPro" id="IPR033290">
    <property type="entry name" value="CCDC39"/>
</dbReference>
<reference evidence="7" key="2">
    <citation type="submission" date="2025-09" db="UniProtKB">
        <authorList>
            <consortium name="Ensembl"/>
        </authorList>
    </citation>
    <scope>IDENTIFICATION</scope>
</reference>
<comment type="similarity">
    <text evidence="1">Belongs to the CCDC39 family.</text>
</comment>
<dbReference type="GeneTree" id="ENSGT00390000015010"/>
<feature type="coiled-coil region" evidence="5">
    <location>
        <begin position="652"/>
        <end position="692"/>
    </location>
</feature>
<feature type="coiled-coil region" evidence="5">
    <location>
        <begin position="184"/>
        <end position="246"/>
    </location>
</feature>
<name>A0A8C4Q823_EPTBU</name>
<feature type="compositionally biased region" description="Polar residues" evidence="6">
    <location>
        <begin position="796"/>
        <end position="808"/>
    </location>
</feature>
<dbReference type="GO" id="GO:0060287">
    <property type="term" value="P:epithelial cilium movement involved in determination of left/right asymmetry"/>
    <property type="evidence" value="ECO:0007669"/>
    <property type="project" value="TreeGrafter"/>
</dbReference>
<evidence type="ECO:0000256" key="5">
    <source>
        <dbReference type="SAM" id="Coils"/>
    </source>
</evidence>
<proteinExistence type="inferred from homology"/>
<sequence>MSVHWQIQAERARTRLDVLCREMRLGQAELEALVTQVAQQDEDALALQRYTQQDDGRIKELMLKIEKLTKEVKHKRRQLDNEFTETTMAQIQLTKTTEEFWLLHQERQDIVRQWELTIKRMRHRDKEIDQCLMEVEEARHLVQERKESIKEKQEFLQHEVENNRELEHNEAAEQRLAKRLHGERQAQEQVQQQLQDDLNSMKRMAEQMATELEVARTHVSHLRKDVDKQKKRLQKIIEAQAAAQQRLKQCLKHAKGSEGQAIDLRVTLTAQEKEFAETEKRLAEGGQDAVRRAQELHDVQQRERTLEGEIQCARATLRGLVAQLHKQQDNVLVQQEHVYKQDYQLEELARRLAHLQGDVSHTEQHELEMKVAQLTKVLHERNETHTFVSAQLQHTQDDIFRTCQTIDRIQKEETELQNKLKELDLFNDITEKEMAQLVHEKQEALVEERLVAATCGRLRTALAGQAHGVADLRKQKIKMQAEAAERQSMNQKREQLLNSQMINVKNHVQALSHELNETLMKVQKMRNRYELLMRKMSGSDGEKKSQAYYITKAAEAKEELKNEGDQLDTKVHKAEQELVAMKNTVGMIKGCNRVYRQMASRPVTGSEEREEQSKLEEKQRAVDNQLCLKQQQIRDLHQDLEAMQETMGKVAIEEAEEQAVKEQAEAQLAKLNKELQQQQEKLQRVHKQCERLWKNMGKERDCEVEEELEVREKKELVKSVLSQLANLFNEPTDRATLQVYCQQAGLSLPTTSSNTGRRASRSRSSGHSSITSGRSSGSFQTVMPLKNVDPGLELQASQDRPAQHTPSGGTHRRCSPRVAQQSGVQCASKGSASGSGHRLYS</sequence>
<dbReference type="GO" id="GO:0005576">
    <property type="term" value="C:extracellular region"/>
    <property type="evidence" value="ECO:0007669"/>
    <property type="project" value="GOC"/>
</dbReference>
<keyword evidence="3 5" id="KW-0175">Coiled coil</keyword>
<evidence type="ECO:0000313" key="8">
    <source>
        <dbReference type="Proteomes" id="UP000694388"/>
    </source>
</evidence>
<evidence type="ECO:0000256" key="3">
    <source>
        <dbReference type="ARBA" id="ARBA00023054"/>
    </source>
</evidence>
<dbReference type="Ensembl" id="ENSEBUT00000011979.1">
    <property type="protein sequence ID" value="ENSEBUP00000011410.1"/>
    <property type="gene ID" value="ENSEBUG00000007320.1"/>
</dbReference>
<comment type="function">
    <text evidence="4">Required for assembly of dynein regulatory complex (DRC) and inner dynein arm (IDA) complexes, which are responsible for ciliary beat regulation, thereby playing a central role in motility in cilia and flagella. Probably acts together with CCDC40 to form a molecular ruler that determines the 96 nanometer (nm) repeat length and arrangements of components in cilia and flagella. Not required for outer dynein arm complexes assembly.</text>
</comment>
<feature type="region of interest" description="Disordered" evidence="6">
    <location>
        <begin position="747"/>
        <end position="784"/>
    </location>
</feature>
<dbReference type="Pfam" id="PF24161">
    <property type="entry name" value="CCDC39"/>
    <property type="match status" value="1"/>
</dbReference>
<dbReference type="GO" id="GO:0036159">
    <property type="term" value="P:inner dynein arm assembly"/>
    <property type="evidence" value="ECO:0007669"/>
    <property type="project" value="InterPro"/>
</dbReference>
<keyword evidence="8" id="KW-1185">Reference proteome</keyword>
<evidence type="ECO:0000256" key="1">
    <source>
        <dbReference type="ARBA" id="ARBA00005805"/>
    </source>
</evidence>
<dbReference type="AlphaFoldDB" id="A0A8C4Q823"/>
<organism evidence="7 8">
    <name type="scientific">Eptatretus burgeri</name>
    <name type="common">Inshore hagfish</name>
    <dbReference type="NCBI Taxonomy" id="7764"/>
    <lineage>
        <taxon>Eukaryota</taxon>
        <taxon>Metazoa</taxon>
        <taxon>Chordata</taxon>
        <taxon>Craniata</taxon>
        <taxon>Vertebrata</taxon>
        <taxon>Cyclostomata</taxon>
        <taxon>Myxini</taxon>
        <taxon>Myxiniformes</taxon>
        <taxon>Myxinidae</taxon>
        <taxon>Eptatretinae</taxon>
        <taxon>Eptatretus</taxon>
    </lineage>
</organism>
<dbReference type="GO" id="GO:0005930">
    <property type="term" value="C:axoneme"/>
    <property type="evidence" value="ECO:0007669"/>
    <property type="project" value="InterPro"/>
</dbReference>
<dbReference type="GO" id="GO:0060285">
    <property type="term" value="P:cilium-dependent cell motility"/>
    <property type="evidence" value="ECO:0007669"/>
    <property type="project" value="TreeGrafter"/>
</dbReference>
<accession>A0A8C4Q823</accession>
<reference evidence="7" key="1">
    <citation type="submission" date="2025-08" db="UniProtKB">
        <authorList>
            <consortium name="Ensembl"/>
        </authorList>
    </citation>
    <scope>IDENTIFICATION</scope>
</reference>
<dbReference type="OMA" id="NSKNCDE"/>
<evidence type="ECO:0000256" key="6">
    <source>
        <dbReference type="SAM" id="MobiDB-lite"/>
    </source>
</evidence>
<feature type="coiled-coil region" evidence="5">
    <location>
        <begin position="406"/>
        <end position="447"/>
    </location>
</feature>
<dbReference type="Proteomes" id="UP000694388">
    <property type="component" value="Unplaced"/>
</dbReference>